<protein>
    <recommendedName>
        <fullName evidence="5">RNase H type-1 domain-containing protein</fullName>
    </recommendedName>
</protein>
<dbReference type="SUPFAM" id="SSF53098">
    <property type="entry name" value="Ribonuclease H-like"/>
    <property type="match status" value="1"/>
</dbReference>
<evidence type="ECO:0008006" key="5">
    <source>
        <dbReference type="Google" id="ProtNLM"/>
    </source>
</evidence>
<dbReference type="CDD" id="cd06222">
    <property type="entry name" value="RNase_H_like"/>
    <property type="match status" value="1"/>
</dbReference>
<reference evidence="3" key="1">
    <citation type="submission" date="2022-07" db="EMBL/GenBank/DDBJ databases">
        <authorList>
            <person name="Macas J."/>
            <person name="Novak P."/>
            <person name="Neumann P."/>
        </authorList>
    </citation>
    <scope>NUCLEOTIDE SEQUENCE</scope>
</reference>
<accession>A0AAV0CCX1</accession>
<sequence length="382" mass="43674">MTTDPAIGLENSLVNGLLYEPHQVWDIDILHDLFNDRDSKLIQSIPVSRRMVPDRLIWRWESGGRFLVRSCYRRITGECQATGWKGWTGMWNWQLPPKIKSFFWQACNNFLPTTDNLSRQKVECSVKCGLCGSSEESLLHLFVQCSVARACWSSVGWPSVGLPASSFIEWVQRLFQVKRNEELQKIAWVCWSIWCERNERIWKGKKLEAHQFLGKAESFVNAWLQEKDQGKALCIQEQSSKLTWKRPTEGRCKLNVDAGFNDEGCVGGWILRNDHGDFLAGAARYWEGNFSPLEAELMGIREALSWLKDQDWNYVDVESDSLLAISEIRLGSNVSSFGLLAEDIRELSSSFTGIDFHHIRRSANRAAHAIAREVSSMSDCCV</sequence>
<dbReference type="InterPro" id="IPR002156">
    <property type="entry name" value="RNaseH_domain"/>
</dbReference>
<dbReference type="InterPro" id="IPR044730">
    <property type="entry name" value="RNase_H-like_dom_plant"/>
</dbReference>
<proteinExistence type="predicted"/>
<evidence type="ECO:0000259" key="2">
    <source>
        <dbReference type="Pfam" id="PF13966"/>
    </source>
</evidence>
<organism evidence="3 4">
    <name type="scientific">Cuscuta epithymum</name>
    <dbReference type="NCBI Taxonomy" id="186058"/>
    <lineage>
        <taxon>Eukaryota</taxon>
        <taxon>Viridiplantae</taxon>
        <taxon>Streptophyta</taxon>
        <taxon>Embryophyta</taxon>
        <taxon>Tracheophyta</taxon>
        <taxon>Spermatophyta</taxon>
        <taxon>Magnoliopsida</taxon>
        <taxon>eudicotyledons</taxon>
        <taxon>Gunneridae</taxon>
        <taxon>Pentapetalae</taxon>
        <taxon>asterids</taxon>
        <taxon>lamiids</taxon>
        <taxon>Solanales</taxon>
        <taxon>Convolvulaceae</taxon>
        <taxon>Cuscuteae</taxon>
        <taxon>Cuscuta</taxon>
        <taxon>Cuscuta subgen. Cuscuta</taxon>
    </lineage>
</organism>
<dbReference type="Pfam" id="PF13966">
    <property type="entry name" value="zf-RVT"/>
    <property type="match status" value="1"/>
</dbReference>
<dbReference type="Gene3D" id="3.30.420.10">
    <property type="entry name" value="Ribonuclease H-like superfamily/Ribonuclease H"/>
    <property type="match status" value="1"/>
</dbReference>
<dbReference type="EMBL" id="CAMAPF010000023">
    <property type="protein sequence ID" value="CAH9072780.1"/>
    <property type="molecule type" value="Genomic_DNA"/>
</dbReference>
<dbReference type="GO" id="GO:0004523">
    <property type="term" value="F:RNA-DNA hybrid ribonuclease activity"/>
    <property type="evidence" value="ECO:0007669"/>
    <property type="project" value="InterPro"/>
</dbReference>
<dbReference type="GO" id="GO:0003676">
    <property type="term" value="F:nucleic acid binding"/>
    <property type="evidence" value="ECO:0007669"/>
    <property type="project" value="InterPro"/>
</dbReference>
<dbReference type="Pfam" id="PF13456">
    <property type="entry name" value="RVT_3"/>
    <property type="match status" value="1"/>
</dbReference>
<dbReference type="InterPro" id="IPR026960">
    <property type="entry name" value="RVT-Znf"/>
</dbReference>
<dbReference type="InterPro" id="IPR012337">
    <property type="entry name" value="RNaseH-like_sf"/>
</dbReference>
<feature type="domain" description="Reverse transcriptase zinc-binding" evidence="2">
    <location>
        <begin position="66"/>
        <end position="152"/>
    </location>
</feature>
<dbReference type="AlphaFoldDB" id="A0AAV0CCX1"/>
<evidence type="ECO:0000259" key="1">
    <source>
        <dbReference type="Pfam" id="PF13456"/>
    </source>
</evidence>
<comment type="caution">
    <text evidence="3">The sequence shown here is derived from an EMBL/GenBank/DDBJ whole genome shotgun (WGS) entry which is preliminary data.</text>
</comment>
<name>A0AAV0CCX1_9ASTE</name>
<feature type="domain" description="RNase H type-1" evidence="1">
    <location>
        <begin position="256"/>
        <end position="373"/>
    </location>
</feature>
<dbReference type="PANTHER" id="PTHR47074">
    <property type="entry name" value="BNAC02G40300D PROTEIN"/>
    <property type="match status" value="1"/>
</dbReference>
<dbReference type="InterPro" id="IPR036397">
    <property type="entry name" value="RNaseH_sf"/>
</dbReference>
<dbReference type="InterPro" id="IPR052929">
    <property type="entry name" value="RNase_H-like_EbsB-rel"/>
</dbReference>
<keyword evidence="4" id="KW-1185">Reference proteome</keyword>
<evidence type="ECO:0000313" key="4">
    <source>
        <dbReference type="Proteomes" id="UP001152523"/>
    </source>
</evidence>
<dbReference type="Proteomes" id="UP001152523">
    <property type="component" value="Unassembled WGS sequence"/>
</dbReference>
<evidence type="ECO:0000313" key="3">
    <source>
        <dbReference type="EMBL" id="CAH9072780.1"/>
    </source>
</evidence>
<dbReference type="PANTHER" id="PTHR47074:SF11">
    <property type="entry name" value="REVERSE TRANSCRIPTASE-LIKE PROTEIN"/>
    <property type="match status" value="1"/>
</dbReference>
<gene>
    <name evidence="3" type="ORF">CEPIT_LOCUS4400</name>
</gene>